<dbReference type="InterPro" id="IPR007410">
    <property type="entry name" value="LpqE-like"/>
</dbReference>
<dbReference type="InterPro" id="IPR058248">
    <property type="entry name" value="Lxx211020-like"/>
</dbReference>
<dbReference type="AlphaFoldDB" id="A0A844XTB7"/>
<reference evidence="2 3" key="1">
    <citation type="submission" date="2019-12" db="EMBL/GenBank/DDBJ databases">
        <title>Genomic-based taxomic classification of the family Erythrobacteraceae.</title>
        <authorList>
            <person name="Xu L."/>
        </authorList>
    </citation>
    <scope>NUCLEOTIDE SEQUENCE [LARGE SCALE GENOMIC DNA]</scope>
    <source>
        <strain evidence="2 3">DSM 17792</strain>
    </source>
</reference>
<evidence type="ECO:0000313" key="3">
    <source>
        <dbReference type="Proteomes" id="UP000448199"/>
    </source>
</evidence>
<protein>
    <submittedName>
        <fullName evidence="2">Copper chaperone PCu(A)C</fullName>
    </submittedName>
</protein>
<dbReference type="PANTHER" id="PTHR36302">
    <property type="entry name" value="BLR7088 PROTEIN"/>
    <property type="match status" value="1"/>
</dbReference>
<gene>
    <name evidence="2" type="ORF">GRI69_09375</name>
</gene>
<feature type="chain" id="PRO_5032950607" evidence="1">
    <location>
        <begin position="20"/>
        <end position="161"/>
    </location>
</feature>
<name>A0A844XTB7_9SPHN</name>
<organism evidence="2 3">
    <name type="scientific">Qipengyuania vulgaris</name>
    <dbReference type="NCBI Taxonomy" id="291985"/>
    <lineage>
        <taxon>Bacteria</taxon>
        <taxon>Pseudomonadati</taxon>
        <taxon>Pseudomonadota</taxon>
        <taxon>Alphaproteobacteria</taxon>
        <taxon>Sphingomonadales</taxon>
        <taxon>Erythrobacteraceae</taxon>
        <taxon>Qipengyuania</taxon>
    </lineage>
</organism>
<dbReference type="SUPFAM" id="SSF110087">
    <property type="entry name" value="DR1885-like metal-binding protein"/>
    <property type="match status" value="1"/>
</dbReference>
<keyword evidence="3" id="KW-1185">Reference proteome</keyword>
<dbReference type="OrthoDB" id="9796962at2"/>
<dbReference type="InterPro" id="IPR036182">
    <property type="entry name" value="PCuAC_sf"/>
</dbReference>
<dbReference type="RefSeq" id="WP_160728021.1">
    <property type="nucleotide sequence ID" value="NZ_WTYC01000004.1"/>
</dbReference>
<sequence>MIRSIYAAVLIAGTSLGLASCGSETEEPAVTADENSIAGVEVTNARLVRPPVSGNPAAVYFDLANNGDRNLAFRNAEVADAGRAEVHDTIMEGEKMVMGEAPPILVESGGNVSFEPGGKHIMVFELPEGIAEGSTAEVTLIAAGNRRHTFEATVQSAGDDR</sequence>
<feature type="signal peptide" evidence="1">
    <location>
        <begin position="1"/>
        <end position="19"/>
    </location>
</feature>
<dbReference type="EMBL" id="WTYC01000004">
    <property type="protein sequence ID" value="MXO48467.1"/>
    <property type="molecule type" value="Genomic_DNA"/>
</dbReference>
<dbReference type="Proteomes" id="UP000448199">
    <property type="component" value="Unassembled WGS sequence"/>
</dbReference>
<proteinExistence type="predicted"/>
<comment type="caution">
    <text evidence="2">The sequence shown here is derived from an EMBL/GenBank/DDBJ whole genome shotgun (WGS) entry which is preliminary data.</text>
</comment>
<dbReference type="PANTHER" id="PTHR36302:SF1">
    <property type="entry name" value="COPPER CHAPERONE PCU(A)C"/>
    <property type="match status" value="1"/>
</dbReference>
<dbReference type="Pfam" id="PF04314">
    <property type="entry name" value="PCuAC"/>
    <property type="match status" value="1"/>
</dbReference>
<dbReference type="Gene3D" id="2.60.40.1890">
    <property type="entry name" value="PCu(A)C copper chaperone"/>
    <property type="match status" value="1"/>
</dbReference>
<evidence type="ECO:0000313" key="2">
    <source>
        <dbReference type="EMBL" id="MXO48467.1"/>
    </source>
</evidence>
<dbReference type="PROSITE" id="PS51257">
    <property type="entry name" value="PROKAR_LIPOPROTEIN"/>
    <property type="match status" value="1"/>
</dbReference>
<keyword evidence="1" id="KW-0732">Signal</keyword>
<accession>A0A844XTB7</accession>
<evidence type="ECO:0000256" key="1">
    <source>
        <dbReference type="SAM" id="SignalP"/>
    </source>
</evidence>